<protein>
    <submittedName>
        <fullName evidence="1">Uncharacterized protein</fullName>
    </submittedName>
</protein>
<feature type="non-terminal residue" evidence="1">
    <location>
        <position position="1"/>
    </location>
</feature>
<name>A0A2S4UGE4_9BASI</name>
<keyword evidence="2" id="KW-1185">Reference proteome</keyword>
<gene>
    <name evidence="1" type="ORF">PSHT_15239</name>
</gene>
<proteinExistence type="predicted"/>
<reference evidence="2" key="2">
    <citation type="journal article" date="2018" name="BMC Genomics">
        <title>Genomic insights into host adaptation between the wheat stripe rust pathogen (Puccinia striiformis f. sp. tritici) and the barley stripe rust pathogen (Puccinia striiformis f. sp. hordei).</title>
        <authorList>
            <person name="Xia C."/>
            <person name="Wang M."/>
            <person name="Yin C."/>
            <person name="Cornejo O.E."/>
            <person name="Hulbert S.H."/>
            <person name="Chen X."/>
        </authorList>
    </citation>
    <scope>NUCLEOTIDE SEQUENCE [LARGE SCALE GENOMIC DNA]</scope>
    <source>
        <strain evidence="2">93TX-2</strain>
    </source>
</reference>
<comment type="caution">
    <text evidence="1">The sequence shown here is derived from an EMBL/GenBank/DDBJ whole genome shotgun (WGS) entry which is preliminary data.</text>
</comment>
<sequence>NPSHPNLRKSPRTREAKRVNILIKERAHSLAVVDSKSDKRESGDETSVNFGNLLDNLWTLAMFMEVIQPTVRLTIPNSSQFVRSIVLISRRSIVLISCRSIVLISCRSIVLISCRSIVLISCRSIVSI</sequence>
<evidence type="ECO:0000313" key="1">
    <source>
        <dbReference type="EMBL" id="POV96224.1"/>
    </source>
</evidence>
<dbReference type="VEuPathDB" id="FungiDB:PSHT_15239"/>
<accession>A0A2S4UGE4</accession>
<dbReference type="AlphaFoldDB" id="A0A2S4UGE4"/>
<dbReference type="EMBL" id="PKSM01000378">
    <property type="protein sequence ID" value="POV96224.1"/>
    <property type="molecule type" value="Genomic_DNA"/>
</dbReference>
<dbReference type="Proteomes" id="UP000238274">
    <property type="component" value="Unassembled WGS sequence"/>
</dbReference>
<reference evidence="1 2" key="1">
    <citation type="submission" date="2017-12" db="EMBL/GenBank/DDBJ databases">
        <title>Gene loss provides genomic basis for host adaptation in cereal stripe rust fungi.</title>
        <authorList>
            <person name="Xia C."/>
        </authorList>
    </citation>
    <scope>NUCLEOTIDE SEQUENCE [LARGE SCALE GENOMIC DNA]</scope>
    <source>
        <strain evidence="1 2">93TX-2</strain>
    </source>
</reference>
<reference evidence="2" key="3">
    <citation type="journal article" date="2018" name="Mol. Plant Microbe Interact.">
        <title>Genome sequence resources for the wheat stripe rust pathogen (Puccinia striiformis f. sp. tritici) and the barley stripe rust pathogen (Puccinia striiformis f. sp. hordei).</title>
        <authorList>
            <person name="Xia C."/>
            <person name="Wang M."/>
            <person name="Yin C."/>
            <person name="Cornejo O.E."/>
            <person name="Hulbert S.H."/>
            <person name="Chen X."/>
        </authorList>
    </citation>
    <scope>NUCLEOTIDE SEQUENCE [LARGE SCALE GENOMIC DNA]</scope>
    <source>
        <strain evidence="2">93TX-2</strain>
    </source>
</reference>
<evidence type="ECO:0000313" key="2">
    <source>
        <dbReference type="Proteomes" id="UP000238274"/>
    </source>
</evidence>
<organism evidence="1 2">
    <name type="scientific">Puccinia striiformis</name>
    <dbReference type="NCBI Taxonomy" id="27350"/>
    <lineage>
        <taxon>Eukaryota</taxon>
        <taxon>Fungi</taxon>
        <taxon>Dikarya</taxon>
        <taxon>Basidiomycota</taxon>
        <taxon>Pucciniomycotina</taxon>
        <taxon>Pucciniomycetes</taxon>
        <taxon>Pucciniales</taxon>
        <taxon>Pucciniaceae</taxon>
        <taxon>Puccinia</taxon>
    </lineage>
</organism>